<reference evidence="2" key="1">
    <citation type="submission" date="2019-08" db="EMBL/GenBank/DDBJ databases">
        <authorList>
            <person name="Kucharzyk K."/>
            <person name="Murdoch R.W."/>
            <person name="Higgins S."/>
            <person name="Loffler F."/>
        </authorList>
    </citation>
    <scope>NUCLEOTIDE SEQUENCE</scope>
</reference>
<name>A0A645F3N0_9ZZZZ</name>
<gene>
    <name evidence="2" type="ORF">SDC9_155528</name>
</gene>
<dbReference type="EMBL" id="VSSQ01054272">
    <property type="protein sequence ID" value="MPN08246.1"/>
    <property type="molecule type" value="Genomic_DNA"/>
</dbReference>
<dbReference type="Gene3D" id="3.90.550.10">
    <property type="entry name" value="Spore Coat Polysaccharide Biosynthesis Protein SpsA, Chain A"/>
    <property type="match status" value="1"/>
</dbReference>
<organism evidence="2">
    <name type="scientific">bioreactor metagenome</name>
    <dbReference type="NCBI Taxonomy" id="1076179"/>
    <lineage>
        <taxon>unclassified sequences</taxon>
        <taxon>metagenomes</taxon>
        <taxon>ecological metagenomes</taxon>
    </lineage>
</organism>
<protein>
    <recommendedName>
        <fullName evidence="1">Glycosyltransferase 2-like domain-containing protein</fullName>
    </recommendedName>
</protein>
<comment type="caution">
    <text evidence="2">The sequence shown here is derived from an EMBL/GenBank/DDBJ whole genome shotgun (WGS) entry which is preliminary data.</text>
</comment>
<evidence type="ECO:0000259" key="1">
    <source>
        <dbReference type="Pfam" id="PF00535"/>
    </source>
</evidence>
<dbReference type="InterPro" id="IPR029044">
    <property type="entry name" value="Nucleotide-diphossugar_trans"/>
</dbReference>
<evidence type="ECO:0000313" key="2">
    <source>
        <dbReference type="EMBL" id="MPN08246.1"/>
    </source>
</evidence>
<sequence>MAKYDINDCLIVLDSDDEYVPDAFEKLLRFMAEGDLEVAACTTDYIDGDDGSDLNRQVLENNLIISGLNFEAQFPEYFKFVRDSWGKMFSLSLFSHLEFQSFNHTIQHGSTSILSFEALCNSKRFGVLAQRLHKYYIYTHSLEQSGSTRISAPMLYKYYRDWVISKCGQLNDLNKRFLYGAYFRAIKNRTLPLIHSNIGLKEKLGLLRMVFDDILTTEMMSCDQIDGVSSENKAEYIGIVLSWVDSICFEEETEESLLCAYIRHRLEQM</sequence>
<dbReference type="SUPFAM" id="SSF53448">
    <property type="entry name" value="Nucleotide-diphospho-sugar transferases"/>
    <property type="match status" value="1"/>
</dbReference>
<feature type="domain" description="Glycosyltransferase 2-like" evidence="1">
    <location>
        <begin position="8"/>
        <end position="64"/>
    </location>
</feature>
<dbReference type="Pfam" id="PF00535">
    <property type="entry name" value="Glycos_transf_2"/>
    <property type="match status" value="1"/>
</dbReference>
<proteinExistence type="predicted"/>
<dbReference type="AlphaFoldDB" id="A0A645F3N0"/>
<dbReference type="InterPro" id="IPR001173">
    <property type="entry name" value="Glyco_trans_2-like"/>
</dbReference>
<accession>A0A645F3N0</accession>